<dbReference type="Proteomes" id="UP001237642">
    <property type="component" value="Unassembled WGS sequence"/>
</dbReference>
<comment type="caution">
    <text evidence="1">The sequence shown here is derived from an EMBL/GenBank/DDBJ whole genome shotgun (WGS) entry which is preliminary data.</text>
</comment>
<reference evidence="1" key="2">
    <citation type="submission" date="2023-05" db="EMBL/GenBank/DDBJ databases">
        <authorList>
            <person name="Schelkunov M.I."/>
        </authorList>
    </citation>
    <scope>NUCLEOTIDE SEQUENCE</scope>
    <source>
        <strain evidence="1">Hsosn_3</strain>
        <tissue evidence="1">Leaf</tissue>
    </source>
</reference>
<dbReference type="EMBL" id="JAUIZM010000001">
    <property type="protein sequence ID" value="KAK1402951.1"/>
    <property type="molecule type" value="Genomic_DNA"/>
</dbReference>
<gene>
    <name evidence="1" type="ORF">POM88_002556</name>
</gene>
<reference evidence="1" key="1">
    <citation type="submission" date="2023-02" db="EMBL/GenBank/DDBJ databases">
        <title>Genome of toxic invasive species Heracleum sosnowskyi carries increased number of genes despite the absence of recent whole-genome duplications.</title>
        <authorList>
            <person name="Schelkunov M."/>
            <person name="Shtratnikova V."/>
            <person name="Makarenko M."/>
            <person name="Klepikova A."/>
            <person name="Omelchenko D."/>
            <person name="Novikova G."/>
            <person name="Obukhova E."/>
            <person name="Bogdanov V."/>
            <person name="Penin A."/>
            <person name="Logacheva M."/>
        </authorList>
    </citation>
    <scope>NUCLEOTIDE SEQUENCE</scope>
    <source>
        <strain evidence="1">Hsosn_3</strain>
        <tissue evidence="1">Leaf</tissue>
    </source>
</reference>
<name>A0AAD8JFW8_9APIA</name>
<organism evidence="1 2">
    <name type="scientific">Heracleum sosnowskyi</name>
    <dbReference type="NCBI Taxonomy" id="360622"/>
    <lineage>
        <taxon>Eukaryota</taxon>
        <taxon>Viridiplantae</taxon>
        <taxon>Streptophyta</taxon>
        <taxon>Embryophyta</taxon>
        <taxon>Tracheophyta</taxon>
        <taxon>Spermatophyta</taxon>
        <taxon>Magnoliopsida</taxon>
        <taxon>eudicotyledons</taxon>
        <taxon>Gunneridae</taxon>
        <taxon>Pentapetalae</taxon>
        <taxon>asterids</taxon>
        <taxon>campanulids</taxon>
        <taxon>Apiales</taxon>
        <taxon>Apiaceae</taxon>
        <taxon>Apioideae</taxon>
        <taxon>apioid superclade</taxon>
        <taxon>Tordylieae</taxon>
        <taxon>Tordyliinae</taxon>
        <taxon>Heracleum</taxon>
    </lineage>
</organism>
<proteinExistence type="predicted"/>
<evidence type="ECO:0000313" key="1">
    <source>
        <dbReference type="EMBL" id="KAK1402951.1"/>
    </source>
</evidence>
<sequence>MFDVPELENVNIKLRWWFLSMDWMYRKKYYKLFTDMLSGLGNAKSLTLDLDSIEEVADSQSQQVNVGGKVAGRACYRWRFNGPCHGSTAYACRFSNVAGSGGSGGPVRAGSGS</sequence>
<protein>
    <submittedName>
        <fullName evidence="1">Uncharacterized protein</fullName>
    </submittedName>
</protein>
<keyword evidence="2" id="KW-1185">Reference proteome</keyword>
<dbReference type="AlphaFoldDB" id="A0AAD8JFW8"/>
<accession>A0AAD8JFW8</accession>
<evidence type="ECO:0000313" key="2">
    <source>
        <dbReference type="Proteomes" id="UP001237642"/>
    </source>
</evidence>